<dbReference type="PROSITE" id="PS50977">
    <property type="entry name" value="HTH_TETR_2"/>
    <property type="match status" value="1"/>
</dbReference>
<accession>A0A8I0AGK1</accession>
<dbReference type="PANTHER" id="PTHR43479:SF7">
    <property type="entry name" value="TETR-FAMILY TRANSCRIPTIONAL REGULATOR"/>
    <property type="match status" value="1"/>
</dbReference>
<feature type="DNA-binding region" description="H-T-H motif" evidence="2">
    <location>
        <begin position="29"/>
        <end position="48"/>
    </location>
</feature>
<evidence type="ECO:0000256" key="1">
    <source>
        <dbReference type="ARBA" id="ARBA00023125"/>
    </source>
</evidence>
<dbReference type="SUPFAM" id="SSF46689">
    <property type="entry name" value="Homeodomain-like"/>
    <property type="match status" value="1"/>
</dbReference>
<evidence type="ECO:0000256" key="2">
    <source>
        <dbReference type="PROSITE-ProRule" id="PRU00335"/>
    </source>
</evidence>
<dbReference type="InterPro" id="IPR009057">
    <property type="entry name" value="Homeodomain-like_sf"/>
</dbReference>
<evidence type="ECO:0000259" key="3">
    <source>
        <dbReference type="PROSITE" id="PS50977"/>
    </source>
</evidence>
<proteinExistence type="predicted"/>
<dbReference type="Proteomes" id="UP000652847">
    <property type="component" value="Unassembled WGS sequence"/>
</dbReference>
<reference evidence="4 5" key="1">
    <citation type="submission" date="2020-08" db="EMBL/GenBank/DDBJ databases">
        <title>Genome public.</title>
        <authorList>
            <person name="Liu C."/>
            <person name="Sun Q."/>
        </authorList>
    </citation>
    <scope>NUCLEOTIDE SEQUENCE [LARGE SCALE GENOMIC DNA]</scope>
    <source>
        <strain evidence="4 5">BX17</strain>
    </source>
</reference>
<dbReference type="InterPro" id="IPR050624">
    <property type="entry name" value="HTH-type_Tx_Regulator"/>
</dbReference>
<dbReference type="GO" id="GO:0003677">
    <property type="term" value="F:DNA binding"/>
    <property type="evidence" value="ECO:0007669"/>
    <property type="project" value="UniProtKB-UniRule"/>
</dbReference>
<dbReference type="EMBL" id="JACOOT010000005">
    <property type="protein sequence ID" value="MBC5649983.1"/>
    <property type="molecule type" value="Genomic_DNA"/>
</dbReference>
<name>A0A8I0AGK1_9FIRM</name>
<dbReference type="PANTHER" id="PTHR43479">
    <property type="entry name" value="ACREF/ENVCD OPERON REPRESSOR-RELATED"/>
    <property type="match status" value="1"/>
</dbReference>
<protein>
    <submittedName>
        <fullName evidence="4">TetR/AcrR family transcriptional regulator</fullName>
    </submittedName>
</protein>
<dbReference type="InterPro" id="IPR001647">
    <property type="entry name" value="HTH_TetR"/>
</dbReference>
<dbReference type="AlphaFoldDB" id="A0A8I0AGK1"/>
<gene>
    <name evidence="4" type="ORF">H8S54_02300</name>
</gene>
<keyword evidence="5" id="KW-1185">Reference proteome</keyword>
<keyword evidence="1 2" id="KW-0238">DNA-binding</keyword>
<dbReference type="RefSeq" id="WP_186900813.1">
    <property type="nucleotide sequence ID" value="NZ_JACOOT010000005.1"/>
</dbReference>
<sequence>MDIRVEKTRQSIINAFIELRSHRELERITIKELCERARINKSTFYSHYQDIYHLSDTLETEVVVSIMENLSHPEKVLEDTADFSRELFMGFLAKDALIGILFSGSRSKCLVQKIEIALKELVFGAYPQYRENRDINIMLTYILYGCYYAFYENRKYGDVPVLSSITELTGETAAAALKMVNK</sequence>
<evidence type="ECO:0000313" key="5">
    <source>
        <dbReference type="Proteomes" id="UP000652847"/>
    </source>
</evidence>
<evidence type="ECO:0000313" key="4">
    <source>
        <dbReference type="EMBL" id="MBC5649983.1"/>
    </source>
</evidence>
<organism evidence="4 5">
    <name type="scientific">Blautia segnis</name>
    <dbReference type="NCBI Taxonomy" id="2763030"/>
    <lineage>
        <taxon>Bacteria</taxon>
        <taxon>Bacillati</taxon>
        <taxon>Bacillota</taxon>
        <taxon>Clostridia</taxon>
        <taxon>Lachnospirales</taxon>
        <taxon>Lachnospiraceae</taxon>
        <taxon>Blautia</taxon>
    </lineage>
</organism>
<feature type="domain" description="HTH tetR-type" evidence="3">
    <location>
        <begin position="6"/>
        <end position="66"/>
    </location>
</feature>
<dbReference type="Gene3D" id="1.10.357.10">
    <property type="entry name" value="Tetracycline Repressor, domain 2"/>
    <property type="match status" value="1"/>
</dbReference>
<comment type="caution">
    <text evidence="4">The sequence shown here is derived from an EMBL/GenBank/DDBJ whole genome shotgun (WGS) entry which is preliminary data.</text>
</comment>